<dbReference type="PANTHER" id="PTHR31374">
    <property type="entry name" value="AUXIN-INDUCED PROTEIN-LIKE-RELATED"/>
    <property type="match status" value="1"/>
</dbReference>
<keyword evidence="4" id="KW-1185">Reference proteome</keyword>
<proteinExistence type="inferred from homology"/>
<accession>A0A9E7G4N4</accession>
<gene>
    <name evidence="3" type="ORF">MUK42_21415</name>
</gene>
<feature type="compositionally biased region" description="Basic and acidic residues" evidence="2">
    <location>
        <begin position="9"/>
        <end position="19"/>
    </location>
</feature>
<protein>
    <submittedName>
        <fullName evidence="3">Auxin responsive protein</fullName>
    </submittedName>
</protein>
<dbReference type="OrthoDB" id="660486at2759"/>
<name>A0A9E7G4N4_9LILI</name>
<dbReference type="PANTHER" id="PTHR31374:SF29">
    <property type="entry name" value="SAUR-LIKE AUXIN-RESPONSIVE PROTEIN FAMILY"/>
    <property type="match status" value="1"/>
</dbReference>
<dbReference type="Pfam" id="PF02519">
    <property type="entry name" value="Auxin_inducible"/>
    <property type="match status" value="1"/>
</dbReference>
<organism evidence="3 4">
    <name type="scientific">Musa troglodytarum</name>
    <name type="common">fe'i banana</name>
    <dbReference type="NCBI Taxonomy" id="320322"/>
    <lineage>
        <taxon>Eukaryota</taxon>
        <taxon>Viridiplantae</taxon>
        <taxon>Streptophyta</taxon>
        <taxon>Embryophyta</taxon>
        <taxon>Tracheophyta</taxon>
        <taxon>Spermatophyta</taxon>
        <taxon>Magnoliopsida</taxon>
        <taxon>Liliopsida</taxon>
        <taxon>Zingiberales</taxon>
        <taxon>Musaceae</taxon>
        <taxon>Musa</taxon>
    </lineage>
</organism>
<reference evidence="3" key="1">
    <citation type="submission" date="2022-05" db="EMBL/GenBank/DDBJ databases">
        <title>The Musa troglodytarum L. genome provides insights into the mechanism of non-climacteric behaviour and enrichment of carotenoids.</title>
        <authorList>
            <person name="Wang J."/>
        </authorList>
    </citation>
    <scope>NUCLEOTIDE SEQUENCE</scope>
    <source>
        <tissue evidence="3">Leaf</tissue>
    </source>
</reference>
<evidence type="ECO:0000313" key="4">
    <source>
        <dbReference type="Proteomes" id="UP001055439"/>
    </source>
</evidence>
<evidence type="ECO:0000256" key="1">
    <source>
        <dbReference type="ARBA" id="ARBA00006974"/>
    </source>
</evidence>
<feature type="region of interest" description="Disordered" evidence="2">
    <location>
        <begin position="1"/>
        <end position="23"/>
    </location>
</feature>
<sequence>MRFRFHMPHLGDHGRKEKTAAQGTSPKGCVAVVVGREGDQQRRFVGPVACLGHLLFAQLLDAAAAESGFCQKVVLAIPCAVGHFRHVEYIMDRESDSAAGHHLPRLACCFGA</sequence>
<dbReference type="Proteomes" id="UP001055439">
    <property type="component" value="Chromosome 5"/>
</dbReference>
<dbReference type="GO" id="GO:0009733">
    <property type="term" value="P:response to auxin"/>
    <property type="evidence" value="ECO:0007669"/>
    <property type="project" value="InterPro"/>
</dbReference>
<dbReference type="AlphaFoldDB" id="A0A9E7G4N4"/>
<dbReference type="EMBL" id="CP097507">
    <property type="protein sequence ID" value="URE07990.1"/>
    <property type="molecule type" value="Genomic_DNA"/>
</dbReference>
<evidence type="ECO:0000313" key="3">
    <source>
        <dbReference type="EMBL" id="URE07990.1"/>
    </source>
</evidence>
<dbReference type="InterPro" id="IPR003676">
    <property type="entry name" value="SAUR_fam"/>
</dbReference>
<comment type="similarity">
    <text evidence="1">Belongs to the ARG7 family.</text>
</comment>
<evidence type="ECO:0000256" key="2">
    <source>
        <dbReference type="SAM" id="MobiDB-lite"/>
    </source>
</evidence>